<gene>
    <name evidence="1" type="ORF">A0H81_06597</name>
</gene>
<accession>A0A1C7M841</accession>
<evidence type="ECO:0000313" key="1">
    <source>
        <dbReference type="EMBL" id="OBZ73060.1"/>
    </source>
</evidence>
<dbReference type="AlphaFoldDB" id="A0A1C7M841"/>
<comment type="caution">
    <text evidence="1">The sequence shown here is derived from an EMBL/GenBank/DDBJ whole genome shotgun (WGS) entry which is preliminary data.</text>
</comment>
<dbReference type="EMBL" id="LUGG01000007">
    <property type="protein sequence ID" value="OBZ73060.1"/>
    <property type="molecule type" value="Genomic_DNA"/>
</dbReference>
<protein>
    <submittedName>
        <fullName evidence="1">Uncharacterized protein</fullName>
    </submittedName>
</protein>
<keyword evidence="2" id="KW-1185">Reference proteome</keyword>
<sequence length="130" mass="14693">MLNVQPCTRFEYLIPCRMCGTVKSVIEIMSPQMVRYHDGLRLPIEQLCTEPHKSGCTHFSINILTCTGQKGILHKYYPFSGYLKRTFGVTRYTFKIITVHGTAHASLFQRKASIGFLAEDVQPMPIGPPS</sequence>
<organism evidence="1 2">
    <name type="scientific">Grifola frondosa</name>
    <name type="common">Maitake</name>
    <name type="synonym">Polyporus frondosus</name>
    <dbReference type="NCBI Taxonomy" id="5627"/>
    <lineage>
        <taxon>Eukaryota</taxon>
        <taxon>Fungi</taxon>
        <taxon>Dikarya</taxon>
        <taxon>Basidiomycota</taxon>
        <taxon>Agaricomycotina</taxon>
        <taxon>Agaricomycetes</taxon>
        <taxon>Polyporales</taxon>
        <taxon>Grifolaceae</taxon>
        <taxon>Grifola</taxon>
    </lineage>
</organism>
<reference evidence="1 2" key="1">
    <citation type="submission" date="2016-03" db="EMBL/GenBank/DDBJ databases">
        <title>Whole genome sequencing of Grifola frondosa 9006-11.</title>
        <authorList>
            <person name="Min B."/>
            <person name="Park H."/>
            <person name="Kim J.-G."/>
            <person name="Cho H."/>
            <person name="Oh Y.-L."/>
            <person name="Kong W.-S."/>
            <person name="Choi I.-G."/>
        </authorList>
    </citation>
    <scope>NUCLEOTIDE SEQUENCE [LARGE SCALE GENOMIC DNA]</scope>
    <source>
        <strain evidence="1 2">9006-11</strain>
    </source>
</reference>
<proteinExistence type="predicted"/>
<name>A0A1C7M841_GRIFR</name>
<dbReference type="Proteomes" id="UP000092993">
    <property type="component" value="Unassembled WGS sequence"/>
</dbReference>
<evidence type="ECO:0000313" key="2">
    <source>
        <dbReference type="Proteomes" id="UP000092993"/>
    </source>
</evidence>